<dbReference type="AlphaFoldDB" id="A0A087TL64"/>
<dbReference type="EMBL" id="KK115725">
    <property type="protein sequence ID" value="KFM65853.1"/>
    <property type="molecule type" value="Genomic_DNA"/>
</dbReference>
<reference evidence="1 2" key="1">
    <citation type="submission" date="2013-11" db="EMBL/GenBank/DDBJ databases">
        <title>Genome sequencing of Stegodyphus mimosarum.</title>
        <authorList>
            <person name="Bechsgaard J."/>
        </authorList>
    </citation>
    <scope>NUCLEOTIDE SEQUENCE [LARGE SCALE GENOMIC DNA]</scope>
</reference>
<sequence>MRNELLYHWYDHSVNNYKMFILFNHMSIWKKEFLKDCL</sequence>
<accession>A0A087TL64</accession>
<name>A0A087TL64_STEMI</name>
<organism evidence="1 2">
    <name type="scientific">Stegodyphus mimosarum</name>
    <name type="common">African social velvet spider</name>
    <dbReference type="NCBI Taxonomy" id="407821"/>
    <lineage>
        <taxon>Eukaryota</taxon>
        <taxon>Metazoa</taxon>
        <taxon>Ecdysozoa</taxon>
        <taxon>Arthropoda</taxon>
        <taxon>Chelicerata</taxon>
        <taxon>Arachnida</taxon>
        <taxon>Araneae</taxon>
        <taxon>Araneomorphae</taxon>
        <taxon>Entelegynae</taxon>
        <taxon>Eresoidea</taxon>
        <taxon>Eresidae</taxon>
        <taxon>Stegodyphus</taxon>
    </lineage>
</organism>
<gene>
    <name evidence="1" type="ORF">X975_23997</name>
</gene>
<keyword evidence="2" id="KW-1185">Reference proteome</keyword>
<proteinExistence type="predicted"/>
<dbReference type="Proteomes" id="UP000054359">
    <property type="component" value="Unassembled WGS sequence"/>
</dbReference>
<evidence type="ECO:0000313" key="1">
    <source>
        <dbReference type="EMBL" id="KFM65853.1"/>
    </source>
</evidence>
<evidence type="ECO:0000313" key="2">
    <source>
        <dbReference type="Proteomes" id="UP000054359"/>
    </source>
</evidence>
<feature type="non-terminal residue" evidence="1">
    <location>
        <position position="38"/>
    </location>
</feature>
<protein>
    <submittedName>
        <fullName evidence="1">Uncharacterized protein</fullName>
    </submittedName>
</protein>